<evidence type="ECO:0000313" key="3">
    <source>
        <dbReference type="EMBL" id="KZM88104.1"/>
    </source>
</evidence>
<dbReference type="PANTHER" id="PTHR12203">
    <property type="entry name" value="KDEL LYS-ASP-GLU-LEU CONTAINING - RELATED"/>
    <property type="match status" value="1"/>
</dbReference>
<keyword evidence="1" id="KW-0812">Transmembrane</keyword>
<feature type="domain" description="Glycosyl transferase CAP10" evidence="2">
    <location>
        <begin position="188"/>
        <end position="436"/>
    </location>
</feature>
<evidence type="ECO:0000256" key="1">
    <source>
        <dbReference type="SAM" id="Phobius"/>
    </source>
</evidence>
<evidence type="ECO:0000313" key="5">
    <source>
        <dbReference type="Proteomes" id="UP000077755"/>
    </source>
</evidence>
<proteinExistence type="predicted"/>
<dbReference type="EMBL" id="CP093349">
    <property type="protein sequence ID" value="WOH09459.1"/>
    <property type="molecule type" value="Genomic_DNA"/>
</dbReference>
<evidence type="ECO:0000313" key="4">
    <source>
        <dbReference type="EMBL" id="WOH09459.1"/>
    </source>
</evidence>
<dbReference type="OMA" id="MFMDATL"/>
<gene>
    <name evidence="3" type="ORF">DCAR_025179</name>
    <name evidence="4" type="ORF">DCAR_0728916</name>
</gene>
<evidence type="ECO:0000259" key="2">
    <source>
        <dbReference type="SMART" id="SM00672"/>
    </source>
</evidence>
<dbReference type="SMART" id="SM00672">
    <property type="entry name" value="CAP10"/>
    <property type="match status" value="1"/>
</dbReference>
<feature type="transmembrane region" description="Helical" evidence="1">
    <location>
        <begin position="31"/>
        <end position="54"/>
    </location>
</feature>
<dbReference type="Gramene" id="KZM88104">
    <property type="protein sequence ID" value="KZM88104"/>
    <property type="gene ID" value="DCAR_025179"/>
</dbReference>
<protein>
    <recommendedName>
        <fullName evidence="2">Glycosyl transferase CAP10 domain-containing protein</fullName>
    </recommendedName>
</protein>
<keyword evidence="1" id="KW-0472">Membrane</keyword>
<name>A0A164TX37_DAUCS</name>
<dbReference type="InterPro" id="IPR006598">
    <property type="entry name" value="CAP10"/>
</dbReference>
<dbReference type="AlphaFoldDB" id="A0A164TX37"/>
<dbReference type="Proteomes" id="UP000077755">
    <property type="component" value="Chromosome 7"/>
</dbReference>
<reference evidence="3" key="1">
    <citation type="journal article" date="2016" name="Nat. Genet.">
        <title>A high-quality carrot genome assembly provides new insights into carotenoid accumulation and asterid genome evolution.</title>
        <authorList>
            <person name="Iorizzo M."/>
            <person name="Ellison S."/>
            <person name="Senalik D."/>
            <person name="Zeng P."/>
            <person name="Satapoomin P."/>
            <person name="Huang J."/>
            <person name="Bowman M."/>
            <person name="Iovene M."/>
            <person name="Sanseverino W."/>
            <person name="Cavagnaro P."/>
            <person name="Yildiz M."/>
            <person name="Macko-Podgorni A."/>
            <person name="Moranska E."/>
            <person name="Grzebelus E."/>
            <person name="Grzebelus D."/>
            <person name="Ashrafi H."/>
            <person name="Zheng Z."/>
            <person name="Cheng S."/>
            <person name="Spooner D."/>
            <person name="Van Deynze A."/>
            <person name="Simon P."/>
        </authorList>
    </citation>
    <scope>NUCLEOTIDE SEQUENCE [LARGE SCALE GENOMIC DNA]</scope>
    <source>
        <tissue evidence="3">Leaf</tissue>
    </source>
</reference>
<organism evidence="3">
    <name type="scientific">Daucus carota subsp. sativus</name>
    <name type="common">Carrot</name>
    <dbReference type="NCBI Taxonomy" id="79200"/>
    <lineage>
        <taxon>Eukaryota</taxon>
        <taxon>Viridiplantae</taxon>
        <taxon>Streptophyta</taxon>
        <taxon>Embryophyta</taxon>
        <taxon>Tracheophyta</taxon>
        <taxon>Spermatophyta</taxon>
        <taxon>Magnoliopsida</taxon>
        <taxon>eudicotyledons</taxon>
        <taxon>Gunneridae</taxon>
        <taxon>Pentapetalae</taxon>
        <taxon>asterids</taxon>
        <taxon>campanulids</taxon>
        <taxon>Apiales</taxon>
        <taxon>Apiaceae</taxon>
        <taxon>Apioideae</taxon>
        <taxon>Scandiceae</taxon>
        <taxon>Daucinae</taxon>
        <taxon>Daucus</taxon>
        <taxon>Daucus sect. Daucus</taxon>
    </lineage>
</organism>
<dbReference type="Pfam" id="PF05686">
    <property type="entry name" value="Glyco_transf_90"/>
    <property type="match status" value="1"/>
</dbReference>
<accession>A0A164TX37</accession>
<dbReference type="InterPro" id="IPR051091">
    <property type="entry name" value="O-Glucosyltr/Glycosyltrsf_90"/>
</dbReference>
<dbReference type="PANTHER" id="PTHR12203:SF74">
    <property type="entry name" value="GLYCOSYLTRANSFERASE"/>
    <property type="match status" value="1"/>
</dbReference>
<dbReference type="OrthoDB" id="202415at2759"/>
<dbReference type="EMBL" id="LNRQ01000007">
    <property type="protein sequence ID" value="KZM88104.1"/>
    <property type="molecule type" value="Genomic_DNA"/>
</dbReference>
<keyword evidence="1" id="KW-1133">Transmembrane helix</keyword>
<sequence>MKKFYEEKYKNTFWLRQNFTQKRWRSFRKQATTTALLLLFFFLFIAVLVFAGYINITVHTGHSAEKPIISISRMAETPLLPPLDCLAWNETQKCPQSNPVLLKYMLNHDPSMNMACPEYFRWIHEDLRHWRETGISKDMVDRANRTAHFRLVIIDGKAYVEKYVKSIQTRDLYTIWGIVQLLRWYPGRLPDLDMMFDCNDRPVIRSKDHRGPNAAPPPLFRYCSDVWSMDIVFPDWSFWGWVETNIKPWANVVKDIKEGNKRTKWKDREPFAYWKGNPSVAATRADLMRCNVTDKTDWNARLFIQDWNKESKVGYKQSNLEDQCTYRYKIYIEGWAWSVSEKYILACDSPTLLVTQRFYDFFTRGMVPLQHYWPIRDRDKCRSLKFAVEWGNNNTEKAQAIGKASSRFIQEELKQEYVYDYMFHLLNEYAKLLKYKPSIPPNAIELCPETMACLAGGDYNKFMMASLVNSPRDSVPCTMPPPYDAQALKAFIDTQIGSTRKVEAWENEYWEKLNKKQ</sequence>
<keyword evidence="5" id="KW-1185">Reference proteome</keyword>
<reference evidence="4" key="2">
    <citation type="submission" date="2022-03" db="EMBL/GenBank/DDBJ databases">
        <title>Draft title - Genomic analysis of global carrot germplasm unveils the trajectory of domestication and the origin of high carotenoid orange carrot.</title>
        <authorList>
            <person name="Iorizzo M."/>
            <person name="Ellison S."/>
            <person name="Senalik D."/>
            <person name="Macko-Podgorni A."/>
            <person name="Grzebelus D."/>
            <person name="Bostan H."/>
            <person name="Rolling W."/>
            <person name="Curaba J."/>
            <person name="Simon P."/>
        </authorList>
    </citation>
    <scope>NUCLEOTIDE SEQUENCE</scope>
    <source>
        <tissue evidence="4">Leaf</tissue>
    </source>
</reference>
<dbReference type="KEGG" id="dcr:108193626"/>